<dbReference type="PRINTS" id="PR00723">
    <property type="entry name" value="SUBTILISIN"/>
</dbReference>
<evidence type="ECO:0000256" key="4">
    <source>
        <dbReference type="ARBA" id="ARBA00022801"/>
    </source>
</evidence>
<accession>A0A9P4MCD4</accession>
<dbReference type="Pfam" id="PF05922">
    <property type="entry name" value="Inhibitor_I9"/>
    <property type="match status" value="1"/>
</dbReference>
<reference evidence="10" key="1">
    <citation type="journal article" date="2020" name="Stud. Mycol.">
        <title>101 Dothideomycetes genomes: a test case for predicting lifestyles and emergence of pathogens.</title>
        <authorList>
            <person name="Haridas S."/>
            <person name="Albert R."/>
            <person name="Binder M."/>
            <person name="Bloem J."/>
            <person name="Labutti K."/>
            <person name="Salamov A."/>
            <person name="Andreopoulos B."/>
            <person name="Baker S."/>
            <person name="Barry K."/>
            <person name="Bills G."/>
            <person name="Bluhm B."/>
            <person name="Cannon C."/>
            <person name="Castanera R."/>
            <person name="Culley D."/>
            <person name="Daum C."/>
            <person name="Ezra D."/>
            <person name="Gonzalez J."/>
            <person name="Henrissat B."/>
            <person name="Kuo A."/>
            <person name="Liang C."/>
            <person name="Lipzen A."/>
            <person name="Lutzoni F."/>
            <person name="Magnuson J."/>
            <person name="Mondo S."/>
            <person name="Nolan M."/>
            <person name="Ohm R."/>
            <person name="Pangilinan J."/>
            <person name="Park H.-J."/>
            <person name="Ramirez L."/>
            <person name="Alfaro M."/>
            <person name="Sun H."/>
            <person name="Tritt A."/>
            <person name="Yoshinaga Y."/>
            <person name="Zwiers L.-H."/>
            <person name="Turgeon B."/>
            <person name="Goodwin S."/>
            <person name="Spatafora J."/>
            <person name="Crous P."/>
            <person name="Grigoriev I."/>
        </authorList>
    </citation>
    <scope>NUCLEOTIDE SEQUENCE</scope>
    <source>
        <strain evidence="10">CBS 260.36</strain>
    </source>
</reference>
<feature type="domain" description="Inhibitor I9" evidence="9">
    <location>
        <begin position="70"/>
        <end position="148"/>
    </location>
</feature>
<dbReference type="SUPFAM" id="SSF54897">
    <property type="entry name" value="Protease propeptides/inhibitors"/>
    <property type="match status" value="1"/>
</dbReference>
<dbReference type="SUPFAM" id="SSF52743">
    <property type="entry name" value="Subtilisin-like"/>
    <property type="match status" value="1"/>
</dbReference>
<dbReference type="PANTHER" id="PTHR43806">
    <property type="entry name" value="PEPTIDASE S8"/>
    <property type="match status" value="1"/>
</dbReference>
<dbReference type="InterPro" id="IPR050131">
    <property type="entry name" value="Peptidase_S8_subtilisin-like"/>
</dbReference>
<keyword evidence="11" id="KW-1185">Reference proteome</keyword>
<evidence type="ECO:0000259" key="8">
    <source>
        <dbReference type="Pfam" id="PF00082"/>
    </source>
</evidence>
<dbReference type="OrthoDB" id="206201at2759"/>
<evidence type="ECO:0000256" key="1">
    <source>
        <dbReference type="ARBA" id="ARBA00011073"/>
    </source>
</evidence>
<dbReference type="GO" id="GO:0006508">
    <property type="term" value="P:proteolysis"/>
    <property type="evidence" value="ECO:0007669"/>
    <property type="project" value="UniProtKB-KW"/>
</dbReference>
<evidence type="ECO:0000256" key="5">
    <source>
        <dbReference type="ARBA" id="ARBA00022825"/>
    </source>
</evidence>
<organism evidence="10 11">
    <name type="scientific">Myriangium duriaei CBS 260.36</name>
    <dbReference type="NCBI Taxonomy" id="1168546"/>
    <lineage>
        <taxon>Eukaryota</taxon>
        <taxon>Fungi</taxon>
        <taxon>Dikarya</taxon>
        <taxon>Ascomycota</taxon>
        <taxon>Pezizomycotina</taxon>
        <taxon>Dothideomycetes</taxon>
        <taxon>Dothideomycetidae</taxon>
        <taxon>Myriangiales</taxon>
        <taxon>Myriangiaceae</taxon>
        <taxon>Myriangium</taxon>
    </lineage>
</organism>
<keyword evidence="4 6" id="KW-0378">Hydrolase</keyword>
<proteinExistence type="inferred from homology"/>
<evidence type="ECO:0000256" key="6">
    <source>
        <dbReference type="PROSITE-ProRule" id="PRU01240"/>
    </source>
</evidence>
<dbReference type="CDD" id="cd04077">
    <property type="entry name" value="Peptidases_S8_PCSK9_ProteinaseK_like"/>
    <property type="match status" value="1"/>
</dbReference>
<comment type="similarity">
    <text evidence="1 6">Belongs to the peptidase S8 family.</text>
</comment>
<evidence type="ECO:0000256" key="3">
    <source>
        <dbReference type="ARBA" id="ARBA00022729"/>
    </source>
</evidence>
<sequence>MLMMRVSKVLLLILSVVCAQSVAENVTSIELDSIDPEPIDFSMIDPDTTNIGSYYYETINMKVTSASDRFIVTLKPGVDVKTHVKFLEDIHALAISKRSDGQRFDGVSHQYNIADFLAYAGHFEPTVIKQLRDCQDVLSVEPDQLLTTKDLAHMEPRLSIPWQKPRRGLVKQEESPWGLHYISHKHDNHTNEHEYIYDRSSGTGTYAYIVDTGIWTKHSDFQGRASLGYNAIKTEQFSDTDGHGTFVASIVGGKYYGVAKKTNLIAVKVIGQNGTTASIIIDGYIWAVNHIQRNNREAKAVINLSISTPRSEAFNRAVDAAFAAGITTVAAVGNQGISAQSRSPASAEGCITVAHTDQEYEVNRWANHGPEVDIFAPGTNVQGAGLGGKWNNDIMTGSSFAAPHVSGLVVYAKAMEILIDANSTKEWLLKNALPEMIFPSNGARNLFAYNGNGT</sequence>
<protein>
    <submittedName>
        <fullName evidence="10">Subtilisin-like protein</fullName>
    </submittedName>
</protein>
<feature type="active site" description="Charge relay system" evidence="6">
    <location>
        <position position="243"/>
    </location>
</feature>
<dbReference type="AlphaFoldDB" id="A0A9P4MCD4"/>
<dbReference type="EMBL" id="ML996093">
    <property type="protein sequence ID" value="KAF2148620.1"/>
    <property type="molecule type" value="Genomic_DNA"/>
</dbReference>
<evidence type="ECO:0000313" key="10">
    <source>
        <dbReference type="EMBL" id="KAF2148620.1"/>
    </source>
</evidence>
<feature type="chain" id="PRO_5040259382" evidence="7">
    <location>
        <begin position="20"/>
        <end position="454"/>
    </location>
</feature>
<dbReference type="InterPro" id="IPR023827">
    <property type="entry name" value="Peptidase_S8_Asp-AS"/>
</dbReference>
<dbReference type="InterPro" id="IPR000209">
    <property type="entry name" value="Peptidase_S8/S53_dom"/>
</dbReference>
<feature type="signal peptide" evidence="7">
    <location>
        <begin position="1"/>
        <end position="19"/>
    </location>
</feature>
<dbReference type="PANTHER" id="PTHR43806:SF11">
    <property type="entry name" value="CEREVISIN-RELATED"/>
    <property type="match status" value="1"/>
</dbReference>
<dbReference type="PROSITE" id="PS00136">
    <property type="entry name" value="SUBTILASE_ASP"/>
    <property type="match status" value="1"/>
</dbReference>
<dbReference type="InterPro" id="IPR034193">
    <property type="entry name" value="PCSK9_ProteinaseK-like"/>
</dbReference>
<comment type="caution">
    <text evidence="10">The sequence shown here is derived from an EMBL/GenBank/DDBJ whole genome shotgun (WGS) entry which is preliminary data.</text>
</comment>
<keyword evidence="3 7" id="KW-0732">Signal</keyword>
<feature type="active site" description="Charge relay system" evidence="6">
    <location>
        <position position="399"/>
    </location>
</feature>
<dbReference type="Proteomes" id="UP000799439">
    <property type="component" value="Unassembled WGS sequence"/>
</dbReference>
<dbReference type="InterPro" id="IPR022398">
    <property type="entry name" value="Peptidase_S8_His-AS"/>
</dbReference>
<feature type="domain" description="Peptidase S8/S53" evidence="8">
    <location>
        <begin position="204"/>
        <end position="432"/>
    </location>
</feature>
<gene>
    <name evidence="10" type="ORF">K461DRAFT_283048</name>
</gene>
<evidence type="ECO:0000256" key="7">
    <source>
        <dbReference type="SAM" id="SignalP"/>
    </source>
</evidence>
<dbReference type="GO" id="GO:0004252">
    <property type="term" value="F:serine-type endopeptidase activity"/>
    <property type="evidence" value="ECO:0007669"/>
    <property type="project" value="UniProtKB-UniRule"/>
</dbReference>
<feature type="active site" description="Charge relay system" evidence="6">
    <location>
        <position position="211"/>
    </location>
</feature>
<dbReference type="PROSITE" id="PS00137">
    <property type="entry name" value="SUBTILASE_HIS"/>
    <property type="match status" value="1"/>
</dbReference>
<dbReference type="InterPro" id="IPR010259">
    <property type="entry name" value="S8pro/Inhibitor_I9"/>
</dbReference>
<evidence type="ECO:0000259" key="9">
    <source>
        <dbReference type="Pfam" id="PF05922"/>
    </source>
</evidence>
<dbReference type="Pfam" id="PF00082">
    <property type="entry name" value="Peptidase_S8"/>
    <property type="match status" value="1"/>
</dbReference>
<keyword evidence="2 6" id="KW-0645">Protease</keyword>
<dbReference type="InterPro" id="IPR036852">
    <property type="entry name" value="Peptidase_S8/S53_dom_sf"/>
</dbReference>
<name>A0A9P4MCD4_9PEZI</name>
<keyword evidence="5 6" id="KW-0720">Serine protease</keyword>
<evidence type="ECO:0000256" key="2">
    <source>
        <dbReference type="ARBA" id="ARBA00022670"/>
    </source>
</evidence>
<dbReference type="Gene3D" id="3.40.50.200">
    <property type="entry name" value="Peptidase S8/S53 domain"/>
    <property type="match status" value="1"/>
</dbReference>
<dbReference type="PROSITE" id="PS51892">
    <property type="entry name" value="SUBTILASE"/>
    <property type="match status" value="1"/>
</dbReference>
<dbReference type="InterPro" id="IPR015500">
    <property type="entry name" value="Peptidase_S8_subtilisin-rel"/>
</dbReference>
<evidence type="ECO:0000313" key="11">
    <source>
        <dbReference type="Proteomes" id="UP000799439"/>
    </source>
</evidence>